<comment type="function">
    <text evidence="1">Core subunit of the mitochondrial membrane respiratory chain NADH dehydrogenase (Complex I) that is believed to belong to the minimal assembly required for catalysis. Complex I functions in the transfer of electrons from NADH to the respiratory chain. The immediate electron acceptor for the enzyme is believed to be ubiquinone.</text>
</comment>
<feature type="transmembrane region" description="Helical" evidence="18">
    <location>
        <begin position="258"/>
        <end position="280"/>
    </location>
</feature>
<feature type="transmembrane region" description="Helical" evidence="18">
    <location>
        <begin position="5"/>
        <end position="22"/>
    </location>
</feature>
<comment type="function">
    <text evidence="18">Core subunit of the mitochondrial membrane respiratory chain NADH dehydrogenase (Complex I) which catalyzes electron transfer from NADH through the respiratory chain, using ubiquinone as an electron acceptor. Essential for the catalytic activity and assembly of complex I.</text>
</comment>
<keyword evidence="7 18" id="KW-0679">Respiratory chain</keyword>
<dbReference type="RefSeq" id="YP_010531307.1">
    <property type="nucleotide sequence ID" value="NC_067808.1"/>
</dbReference>
<evidence type="ECO:0000256" key="15">
    <source>
        <dbReference type="ARBA" id="ARBA00023128"/>
    </source>
</evidence>
<feature type="transmembrane region" description="Helical" evidence="18">
    <location>
        <begin position="301"/>
        <end position="320"/>
    </location>
</feature>
<dbReference type="GO" id="GO:0008137">
    <property type="term" value="F:NADH dehydrogenase (ubiquinone) activity"/>
    <property type="evidence" value="ECO:0007669"/>
    <property type="project" value="UniProtKB-EC"/>
</dbReference>
<evidence type="ECO:0000256" key="4">
    <source>
        <dbReference type="ARBA" id="ARBA00012944"/>
    </source>
</evidence>
<evidence type="ECO:0000256" key="16">
    <source>
        <dbReference type="ARBA" id="ARBA00023136"/>
    </source>
</evidence>
<comment type="similarity">
    <text evidence="3 18">Belongs to the complex I subunit 2 family.</text>
</comment>
<evidence type="ECO:0000256" key="6">
    <source>
        <dbReference type="ARBA" id="ARBA00022448"/>
    </source>
</evidence>
<name>A0A977TM25_9HEMI</name>
<accession>A0A977TM25</accession>
<evidence type="ECO:0000259" key="19">
    <source>
        <dbReference type="Pfam" id="PF00361"/>
    </source>
</evidence>
<dbReference type="PRINTS" id="PR01436">
    <property type="entry name" value="NADHDHGNASE2"/>
</dbReference>
<feature type="transmembrane region" description="Helical" evidence="18">
    <location>
        <begin position="224"/>
        <end position="243"/>
    </location>
</feature>
<proteinExistence type="inferred from homology"/>
<dbReference type="InterPro" id="IPR050175">
    <property type="entry name" value="Complex_I_Subunit_2"/>
</dbReference>
<evidence type="ECO:0000256" key="18">
    <source>
        <dbReference type="RuleBase" id="RU003403"/>
    </source>
</evidence>
<keyword evidence="6" id="KW-0813">Transport</keyword>
<evidence type="ECO:0000256" key="10">
    <source>
        <dbReference type="ARBA" id="ARBA00022967"/>
    </source>
</evidence>
<evidence type="ECO:0000256" key="8">
    <source>
        <dbReference type="ARBA" id="ARBA00022692"/>
    </source>
</evidence>
<keyword evidence="13 18" id="KW-0520">NAD</keyword>
<keyword evidence="9 18" id="KW-0999">Mitochondrion inner membrane</keyword>
<dbReference type="AlphaFoldDB" id="A0A977TM25"/>
<dbReference type="GO" id="GO:0005743">
    <property type="term" value="C:mitochondrial inner membrane"/>
    <property type="evidence" value="ECO:0007669"/>
    <property type="project" value="UniProtKB-SubCell"/>
</dbReference>
<organism evidence="20">
    <name type="scientific">Mileewa amplimacula</name>
    <dbReference type="NCBI Taxonomy" id="2545674"/>
    <lineage>
        <taxon>Eukaryota</taxon>
        <taxon>Metazoa</taxon>
        <taxon>Ecdysozoa</taxon>
        <taxon>Arthropoda</taxon>
        <taxon>Hexapoda</taxon>
        <taxon>Insecta</taxon>
        <taxon>Pterygota</taxon>
        <taxon>Neoptera</taxon>
        <taxon>Paraneoptera</taxon>
        <taxon>Hemiptera</taxon>
        <taxon>Auchenorrhyncha</taxon>
        <taxon>Membracoidea</taxon>
        <taxon>Cicadellidae</taxon>
        <taxon>Cicadellinae</taxon>
        <taxon>Mileewini</taxon>
        <taxon>Mileewa</taxon>
    </lineage>
</organism>
<evidence type="ECO:0000256" key="2">
    <source>
        <dbReference type="ARBA" id="ARBA00004448"/>
    </source>
</evidence>
<dbReference type="Pfam" id="PF00361">
    <property type="entry name" value="Proton_antipo_M"/>
    <property type="match status" value="1"/>
</dbReference>
<keyword evidence="14 18" id="KW-0830">Ubiquinone</keyword>
<dbReference type="InterPro" id="IPR003917">
    <property type="entry name" value="NADH_UbQ_OxRdtase_chain2"/>
</dbReference>
<dbReference type="PANTHER" id="PTHR46552:SF1">
    <property type="entry name" value="NADH-UBIQUINONE OXIDOREDUCTASE CHAIN 2"/>
    <property type="match status" value="1"/>
</dbReference>
<dbReference type="PANTHER" id="PTHR46552">
    <property type="entry name" value="NADH-UBIQUINONE OXIDOREDUCTASE CHAIN 2"/>
    <property type="match status" value="1"/>
</dbReference>
<sequence>MKFNLTNILMYYILMMGVLLSISSNNWMMMWSGLEISLMSFIPLMSGGMIGSESSMKYFIIQSISSTLLILSILMMITTKFEYKFIMMISLMLKMGVAPFHNWVLSIINSLEYKLLFMLLSIMKIAPLVMMSYLNYCNDFIIMLSLIIGSIFSLNQNSIRKLLVYSSIYNMAYILSTININYIWTMYITVYSTILLLLVLMMNKMKINYFNQFMMNDFSFLFKMNLWISLLSLGGMPPLLGFLPKLIIMEMMILKKSFILILMMILSSLIVMFFYMRMVFLAFMNYSIMNKKSLNFSKLSIWSLMINTNMFPFLISLKYLY</sequence>
<comment type="subcellular location">
    <subcellularLocation>
        <location evidence="2 18">Mitochondrion inner membrane</location>
        <topology evidence="2 18">Multi-pass membrane protein</topology>
    </subcellularLocation>
</comment>
<keyword evidence="8 18" id="KW-0812">Transmembrane</keyword>
<comment type="catalytic activity">
    <reaction evidence="17 18">
        <text>a ubiquinone + NADH + 5 H(+)(in) = a ubiquinol + NAD(+) + 4 H(+)(out)</text>
        <dbReference type="Rhea" id="RHEA:29091"/>
        <dbReference type="Rhea" id="RHEA-COMP:9565"/>
        <dbReference type="Rhea" id="RHEA-COMP:9566"/>
        <dbReference type="ChEBI" id="CHEBI:15378"/>
        <dbReference type="ChEBI" id="CHEBI:16389"/>
        <dbReference type="ChEBI" id="CHEBI:17976"/>
        <dbReference type="ChEBI" id="CHEBI:57540"/>
        <dbReference type="ChEBI" id="CHEBI:57945"/>
        <dbReference type="EC" id="7.1.1.2"/>
    </reaction>
</comment>
<dbReference type="EMBL" id="ON464174">
    <property type="protein sequence ID" value="UXX17566.1"/>
    <property type="molecule type" value="Genomic_DNA"/>
</dbReference>
<gene>
    <name evidence="20" type="primary">ND2</name>
</gene>
<reference evidence="20" key="1">
    <citation type="submission" date="2022-05" db="EMBL/GenBank/DDBJ databases">
        <title>Characterization and Phylogenetic Implications of Newly Sequenced Mitogenomes of Five Processina and Mileewa Species from China (Hemiptera: Cicadellidae: Mileewinae).</title>
        <authorList>
            <person name="He H."/>
            <person name="Yang M."/>
        </authorList>
    </citation>
    <scope>NUCLEOTIDE SEQUENCE</scope>
</reference>
<keyword evidence="11 18" id="KW-0249">Electron transport</keyword>
<geneLocation type="mitochondrion" evidence="20"/>
<evidence type="ECO:0000256" key="1">
    <source>
        <dbReference type="ARBA" id="ARBA00003257"/>
    </source>
</evidence>
<evidence type="ECO:0000256" key="5">
    <source>
        <dbReference type="ARBA" id="ARBA00021008"/>
    </source>
</evidence>
<protein>
    <recommendedName>
        <fullName evidence="5 18">NADH-ubiquinone oxidoreductase chain 2</fullName>
        <ecNumber evidence="4 18">7.1.1.2</ecNumber>
    </recommendedName>
</protein>
<evidence type="ECO:0000313" key="20">
    <source>
        <dbReference type="EMBL" id="UXX17566.1"/>
    </source>
</evidence>
<feature type="transmembrane region" description="Helical" evidence="18">
    <location>
        <begin position="58"/>
        <end position="79"/>
    </location>
</feature>
<keyword evidence="15 18" id="KW-0496">Mitochondrion</keyword>
<keyword evidence="10 18" id="KW-1278">Translocase</keyword>
<evidence type="ECO:0000256" key="13">
    <source>
        <dbReference type="ARBA" id="ARBA00023027"/>
    </source>
</evidence>
<feature type="domain" description="NADH:quinone oxidoreductase/Mrp antiporter transmembrane" evidence="19">
    <location>
        <begin position="24"/>
        <end position="270"/>
    </location>
</feature>
<evidence type="ECO:0000256" key="7">
    <source>
        <dbReference type="ARBA" id="ARBA00022660"/>
    </source>
</evidence>
<dbReference type="CTD" id="4536"/>
<evidence type="ECO:0000256" key="11">
    <source>
        <dbReference type="ARBA" id="ARBA00022982"/>
    </source>
</evidence>
<evidence type="ECO:0000256" key="12">
    <source>
        <dbReference type="ARBA" id="ARBA00022989"/>
    </source>
</evidence>
<dbReference type="InterPro" id="IPR001750">
    <property type="entry name" value="ND/Mrp_TM"/>
</dbReference>
<evidence type="ECO:0000256" key="17">
    <source>
        <dbReference type="ARBA" id="ARBA00049551"/>
    </source>
</evidence>
<feature type="transmembrane region" description="Helical" evidence="18">
    <location>
        <begin position="184"/>
        <end position="203"/>
    </location>
</feature>
<evidence type="ECO:0000256" key="14">
    <source>
        <dbReference type="ARBA" id="ARBA00023075"/>
    </source>
</evidence>
<dbReference type="GO" id="GO:0006120">
    <property type="term" value="P:mitochondrial electron transport, NADH to ubiquinone"/>
    <property type="evidence" value="ECO:0007669"/>
    <property type="project" value="InterPro"/>
</dbReference>
<dbReference type="GeneID" id="76336975"/>
<keyword evidence="12 18" id="KW-1133">Transmembrane helix</keyword>
<feature type="transmembrane region" description="Helical" evidence="18">
    <location>
        <begin position="140"/>
        <end position="155"/>
    </location>
</feature>
<evidence type="ECO:0000256" key="9">
    <source>
        <dbReference type="ARBA" id="ARBA00022792"/>
    </source>
</evidence>
<keyword evidence="16 18" id="KW-0472">Membrane</keyword>
<evidence type="ECO:0000256" key="3">
    <source>
        <dbReference type="ARBA" id="ARBA00007012"/>
    </source>
</evidence>
<dbReference type="EC" id="7.1.1.2" evidence="4 18"/>